<gene>
    <name evidence="1" type="ORF">LS74_001385</name>
</gene>
<name>A0A4U8T1U5_9HELI</name>
<keyword evidence="2" id="KW-1185">Reference proteome</keyword>
<evidence type="ECO:0000313" key="1">
    <source>
        <dbReference type="EMBL" id="TLD93410.1"/>
    </source>
</evidence>
<dbReference type="RefSeq" id="WP_034587317.1">
    <property type="nucleotide sequence ID" value="NZ_JRPE02000002.1"/>
</dbReference>
<organism evidence="1 2">
    <name type="scientific">Helicobacter magdeburgensis</name>
    <dbReference type="NCBI Taxonomy" id="471858"/>
    <lineage>
        <taxon>Bacteria</taxon>
        <taxon>Pseudomonadati</taxon>
        <taxon>Campylobacterota</taxon>
        <taxon>Epsilonproteobacteria</taxon>
        <taxon>Campylobacterales</taxon>
        <taxon>Helicobacteraceae</taxon>
        <taxon>Helicobacter</taxon>
    </lineage>
</organism>
<reference evidence="1 2" key="1">
    <citation type="journal article" date="2014" name="Genome Announc.">
        <title>Draft genome sequences of eight enterohepatic helicobacter species isolated from both laboratory and wild rodents.</title>
        <authorList>
            <person name="Sheh A."/>
            <person name="Shen Z."/>
            <person name="Fox J.G."/>
        </authorList>
    </citation>
    <scope>NUCLEOTIDE SEQUENCE [LARGE SCALE GENOMIC DNA]</scope>
    <source>
        <strain evidence="1 2">MIT 96-1001</strain>
    </source>
</reference>
<sequence>MPINVVPAASFLLLQALVFSPTSLRAGEGLSLSIAPAYQAYVYSEPSVMSIKGQMKGFTGALQYAFEEHRHSLRGGYFFGEAMEYTGGKCSVADPSQCQSLIADSNDKYYYGEYISQWLLTMDGNPLVWFNAGAGYRELHNDVNEASAYKRKQSYIYAVAGLSLEHKFLENAVFYTNFYGRYLIRGNNTSYTTGIGFDEDLRFTQKKGYGALLEVGVKYRMSYVDFGVELYADGWYVEDSNHITATIQGASVGKFVEPLNYTAAIGARVILGI</sequence>
<dbReference type="Proteomes" id="UP000029921">
    <property type="component" value="Unassembled WGS sequence"/>
</dbReference>
<accession>A0A4U8T1U5</accession>
<evidence type="ECO:0000313" key="2">
    <source>
        <dbReference type="Proteomes" id="UP000029921"/>
    </source>
</evidence>
<protein>
    <submittedName>
        <fullName evidence="1">Uncharacterized protein</fullName>
    </submittedName>
</protein>
<dbReference type="AlphaFoldDB" id="A0A4U8T1U5"/>
<comment type="caution">
    <text evidence="1">The sequence shown here is derived from an EMBL/GenBank/DDBJ whole genome shotgun (WGS) entry which is preliminary data.</text>
</comment>
<proteinExistence type="predicted"/>
<dbReference type="EMBL" id="JRPE02000002">
    <property type="protein sequence ID" value="TLD93410.1"/>
    <property type="molecule type" value="Genomic_DNA"/>
</dbReference>